<dbReference type="Proteomes" id="UP000681720">
    <property type="component" value="Unassembled WGS sequence"/>
</dbReference>
<dbReference type="EMBL" id="CAJOBJ010154801">
    <property type="protein sequence ID" value="CAF4821502.1"/>
    <property type="molecule type" value="Genomic_DNA"/>
</dbReference>
<organism evidence="3 7">
    <name type="scientific">Rotaria magnacalcarata</name>
    <dbReference type="NCBI Taxonomy" id="392030"/>
    <lineage>
        <taxon>Eukaryota</taxon>
        <taxon>Metazoa</taxon>
        <taxon>Spiralia</taxon>
        <taxon>Gnathifera</taxon>
        <taxon>Rotifera</taxon>
        <taxon>Eurotatoria</taxon>
        <taxon>Bdelloidea</taxon>
        <taxon>Philodinida</taxon>
        <taxon>Philodinidae</taxon>
        <taxon>Rotaria</taxon>
    </lineage>
</organism>
<comment type="caution">
    <text evidence="3">The sequence shown here is derived from an EMBL/GenBank/DDBJ whole genome shotgun (WGS) entry which is preliminary data.</text>
</comment>
<accession>A0A8S2YIN9</accession>
<feature type="region of interest" description="Disordered" evidence="1">
    <location>
        <begin position="1"/>
        <end position="38"/>
    </location>
</feature>
<proteinExistence type="predicted"/>
<evidence type="ECO:0000313" key="4">
    <source>
        <dbReference type="EMBL" id="CAF4746719.1"/>
    </source>
</evidence>
<protein>
    <submittedName>
        <fullName evidence="3">Uncharacterized protein</fullName>
    </submittedName>
</protein>
<dbReference type="EMBL" id="CAJOBH010087256">
    <property type="protein sequence ID" value="CAF4546908.1"/>
    <property type="molecule type" value="Genomic_DNA"/>
</dbReference>
<gene>
    <name evidence="2" type="ORF">BYL167_LOCUS37941</name>
    <name evidence="4" type="ORF">BYL167_LOCUS45926</name>
    <name evidence="3" type="ORF">GIL414_LOCUS37141</name>
    <name evidence="6" type="ORF">GIL414_LOCUS48035</name>
    <name evidence="5" type="ORF">SMN809_LOCUS45662</name>
</gene>
<evidence type="ECO:0000313" key="7">
    <source>
        <dbReference type="Proteomes" id="UP000681720"/>
    </source>
</evidence>
<dbReference type="EMBL" id="CAJOBH010128709">
    <property type="protein sequence ID" value="CAF4746719.1"/>
    <property type="molecule type" value="Genomic_DNA"/>
</dbReference>
<feature type="compositionally biased region" description="Acidic residues" evidence="1">
    <location>
        <begin position="28"/>
        <end position="38"/>
    </location>
</feature>
<feature type="non-terminal residue" evidence="3">
    <location>
        <position position="38"/>
    </location>
</feature>
<reference evidence="3" key="1">
    <citation type="submission" date="2021-02" db="EMBL/GenBank/DDBJ databases">
        <authorList>
            <person name="Nowell W R."/>
        </authorList>
    </citation>
    <scope>NUCLEOTIDE SEQUENCE</scope>
</reference>
<sequence length="38" mass="4473">MQQDVQLESDDIEMINPNIQEDYVSHDEQDDDMTNEST</sequence>
<name>A0A8S2YIN9_9BILA</name>
<evidence type="ECO:0000313" key="3">
    <source>
        <dbReference type="EMBL" id="CAF4558252.1"/>
    </source>
</evidence>
<evidence type="ECO:0000313" key="6">
    <source>
        <dbReference type="EMBL" id="CAF4821502.1"/>
    </source>
</evidence>
<dbReference type="Proteomes" id="UP000676336">
    <property type="component" value="Unassembled WGS sequence"/>
</dbReference>
<dbReference type="AlphaFoldDB" id="A0A8S2YIN9"/>
<dbReference type="EMBL" id="CAJOBI010140180">
    <property type="protein sequence ID" value="CAF4764065.1"/>
    <property type="molecule type" value="Genomic_DNA"/>
</dbReference>
<evidence type="ECO:0000313" key="5">
    <source>
        <dbReference type="EMBL" id="CAF4764065.1"/>
    </source>
</evidence>
<dbReference type="EMBL" id="CAJOBJ010094522">
    <property type="protein sequence ID" value="CAF4558252.1"/>
    <property type="molecule type" value="Genomic_DNA"/>
</dbReference>
<evidence type="ECO:0000313" key="2">
    <source>
        <dbReference type="EMBL" id="CAF4546908.1"/>
    </source>
</evidence>
<dbReference type="Proteomes" id="UP000681967">
    <property type="component" value="Unassembled WGS sequence"/>
</dbReference>
<evidence type="ECO:0000256" key="1">
    <source>
        <dbReference type="SAM" id="MobiDB-lite"/>
    </source>
</evidence>